<name>A0A1G8J5N5_9FLAO</name>
<evidence type="ECO:0000313" key="1">
    <source>
        <dbReference type="EMBL" id="SDI26343.1"/>
    </source>
</evidence>
<dbReference type="Proteomes" id="UP000199274">
    <property type="component" value="Unassembled WGS sequence"/>
</dbReference>
<reference evidence="2" key="1">
    <citation type="submission" date="2016-10" db="EMBL/GenBank/DDBJ databases">
        <authorList>
            <person name="Varghese N."/>
            <person name="Submissions S."/>
        </authorList>
    </citation>
    <scope>NUCLEOTIDE SEQUENCE [LARGE SCALE GENOMIC DNA]</scope>
    <source>
        <strain evidence="2">CGMCC 1.2747</strain>
    </source>
</reference>
<accession>A0A1G8J5N5</accession>
<dbReference type="PROSITE" id="PS51257">
    <property type="entry name" value="PROKAR_LIPOPROTEIN"/>
    <property type="match status" value="1"/>
</dbReference>
<dbReference type="OrthoDB" id="1342196at2"/>
<dbReference type="STRING" id="178355.SAMN04488062_13216"/>
<dbReference type="RefSeq" id="WP_139171475.1">
    <property type="nucleotide sequence ID" value="NZ_FNDB01000032.1"/>
</dbReference>
<evidence type="ECO:0000313" key="2">
    <source>
        <dbReference type="Proteomes" id="UP000199274"/>
    </source>
</evidence>
<organism evidence="1 2">
    <name type="scientific">Flavobacterium omnivorum</name>
    <dbReference type="NCBI Taxonomy" id="178355"/>
    <lineage>
        <taxon>Bacteria</taxon>
        <taxon>Pseudomonadati</taxon>
        <taxon>Bacteroidota</taxon>
        <taxon>Flavobacteriia</taxon>
        <taxon>Flavobacteriales</taxon>
        <taxon>Flavobacteriaceae</taxon>
        <taxon>Flavobacterium</taxon>
    </lineage>
</organism>
<dbReference type="AlphaFoldDB" id="A0A1G8J5N5"/>
<gene>
    <name evidence="1" type="ORF">SAMN04488062_13216</name>
</gene>
<proteinExistence type="predicted"/>
<protein>
    <submittedName>
        <fullName evidence="1">Uncharacterized protein</fullName>
    </submittedName>
</protein>
<keyword evidence="2" id="KW-1185">Reference proteome</keyword>
<dbReference type="EMBL" id="FNDB01000032">
    <property type="protein sequence ID" value="SDI26343.1"/>
    <property type="molecule type" value="Genomic_DNA"/>
</dbReference>
<sequence length="272" mass="31634">MKFSVKILIPYFFILFLSCDKDEITNKVIEQSIDLQIENEKFKIVNESFVVNENCNTIFVSLIYDKGKNEPHFIFELAITKKGILRKVSYTRFGESTSPFDTPDFNLKGLFTVDNFVYDESSKNLSFNFSGELVKVETNTPLLDVPQKRKKINGKIISNKVKATTCTSFISDLHFETNNLTFATNFNAGSHDPNLAANQYNFRFFSNNGYRAIIKSKVDLWNLDKGTYTFDQNTLENRIDLEQYVGIFRATQLLWIRPQDWKKISNIRELYH</sequence>